<dbReference type="EMBL" id="OD568819">
    <property type="protein sequence ID" value="CAD7447377.1"/>
    <property type="molecule type" value="Genomic_DNA"/>
</dbReference>
<name>A0A7R9F7N0_9NEOP</name>
<proteinExistence type="predicted"/>
<reference evidence="3" key="1">
    <citation type="submission" date="2020-11" db="EMBL/GenBank/DDBJ databases">
        <authorList>
            <person name="Tran Van P."/>
        </authorList>
    </citation>
    <scope>NUCLEOTIDE SEQUENCE</scope>
</reference>
<evidence type="ECO:0000256" key="2">
    <source>
        <dbReference type="SAM" id="Phobius"/>
    </source>
</evidence>
<keyword evidence="2" id="KW-0472">Membrane</keyword>
<keyword evidence="2" id="KW-1133">Transmembrane helix</keyword>
<feature type="transmembrane region" description="Helical" evidence="2">
    <location>
        <begin position="12"/>
        <end position="33"/>
    </location>
</feature>
<gene>
    <name evidence="3" type="ORF">TBIB3V08_LOCUS9693</name>
</gene>
<organism evidence="3">
    <name type="scientific">Timema bartmani</name>
    <dbReference type="NCBI Taxonomy" id="61472"/>
    <lineage>
        <taxon>Eukaryota</taxon>
        <taxon>Metazoa</taxon>
        <taxon>Ecdysozoa</taxon>
        <taxon>Arthropoda</taxon>
        <taxon>Hexapoda</taxon>
        <taxon>Insecta</taxon>
        <taxon>Pterygota</taxon>
        <taxon>Neoptera</taxon>
        <taxon>Polyneoptera</taxon>
        <taxon>Phasmatodea</taxon>
        <taxon>Timematodea</taxon>
        <taxon>Timematoidea</taxon>
        <taxon>Timematidae</taxon>
        <taxon>Timema</taxon>
    </lineage>
</organism>
<evidence type="ECO:0000313" key="3">
    <source>
        <dbReference type="EMBL" id="CAD7447377.1"/>
    </source>
</evidence>
<keyword evidence="2" id="KW-0812">Transmembrane</keyword>
<accession>A0A7R9F7N0</accession>
<protein>
    <submittedName>
        <fullName evidence="3">Uncharacterized protein</fullName>
    </submittedName>
</protein>
<feature type="region of interest" description="Disordered" evidence="1">
    <location>
        <begin position="183"/>
        <end position="204"/>
    </location>
</feature>
<evidence type="ECO:0000256" key="1">
    <source>
        <dbReference type="SAM" id="MobiDB-lite"/>
    </source>
</evidence>
<sequence length="204" mass="21743">MSGDYSAMPEEGIILNALAMVLVALGILLSYAVRRDSFRTEVKTFVSERLLKAIILSSLDVLQSCTCQFPIIVLATSLHKVTSMLELAPALPTYSLTGWTGTGDSCFPPIHGGNRSHLLPLTEVTLRSPVFLVCRGMGLLRSLCVGSNLPLLVRMSGGAHVPAHAPLTVRANTGALKRLTARMARPGPKSPDPTMLPTPSLIGD</sequence>
<dbReference type="AlphaFoldDB" id="A0A7R9F7N0"/>